<keyword evidence="1 2" id="KW-0732">Signal</keyword>
<dbReference type="Pfam" id="PF17164">
    <property type="entry name" value="DUF5122"/>
    <property type="match status" value="2"/>
</dbReference>
<reference evidence="4" key="1">
    <citation type="submission" date="2021-08" db="EMBL/GenBank/DDBJ databases">
        <title>Complete genome sequence of Chryseobacterium sp strain PS-8.</title>
        <authorList>
            <person name="Das S.K."/>
        </authorList>
    </citation>
    <scope>NUCLEOTIDE SEQUENCE</scope>
    <source>
        <strain evidence="4">PS-8</strain>
    </source>
</reference>
<dbReference type="NCBIfam" id="TIGR04183">
    <property type="entry name" value="Por_Secre_tail"/>
    <property type="match status" value="1"/>
</dbReference>
<feature type="signal peptide" evidence="2">
    <location>
        <begin position="1"/>
        <end position="22"/>
    </location>
</feature>
<accession>A0ABS9C7I8</accession>
<protein>
    <submittedName>
        <fullName evidence="4">T9SS type A sorting domain-containing protein</fullName>
    </submittedName>
</protein>
<proteinExistence type="predicted"/>
<feature type="chain" id="PRO_5045207608" evidence="2">
    <location>
        <begin position="23"/>
        <end position="508"/>
    </location>
</feature>
<dbReference type="Gene3D" id="2.80.10.50">
    <property type="match status" value="2"/>
</dbReference>
<evidence type="ECO:0000256" key="2">
    <source>
        <dbReference type="SAM" id="SignalP"/>
    </source>
</evidence>
<sequence>MKKNIILIFLLFTYFFNSQSISLDTTFGNGGYSTYYAYNDVSDVVMLSDGQFITCTYGDYNINIRKVNQNGALDNVFGTKVISMGVNKSLLPYKMLLQNNKLIIVGRVNANPTYSNMDVFITRLNIDGTLDTTFGTNGFKTFDFGNEDYALDLDVDNLGNSYFYVKSYNNKNLLKIKSDGLLDSSFGTNGILQTNSLSTDPNLNRVYLQNDGKFILAGSKSNSISNLNSTYLERRLSNGTIDSSFGNNGSISIVDSNLSIGFSNLEFDYINNSILVLNQSNSSFFLSKIYLDSGSYVSSFANNGNTAKYSFTDAPNIELKHIKKLSNSKILIAGNVSNFFGPQYNKKLFFVKLDSNGNLDYSSSSGFQVFNTTPPNTSIRADYIPKLFILDYNSFVLAYSGDSVTYGKKSFLTKFSNEFLGVENIVPNNDNAFIAYPNPASEFIKVSNLKKSLNSFDFLIYDNSGKIIKMGQSEFEKKINIQSLTSGSYYIVIKIKNEEKYQVKFIKI</sequence>
<dbReference type="Pfam" id="PF18962">
    <property type="entry name" value="Por_Secre_tail"/>
    <property type="match status" value="1"/>
</dbReference>
<organism evidence="4 5">
    <name type="scientific">Chryseobacterium indicum</name>
    <dbReference type="NCBI Taxonomy" id="2766954"/>
    <lineage>
        <taxon>Bacteria</taxon>
        <taxon>Pseudomonadati</taxon>
        <taxon>Bacteroidota</taxon>
        <taxon>Flavobacteriia</taxon>
        <taxon>Flavobacteriales</taxon>
        <taxon>Weeksellaceae</taxon>
        <taxon>Chryseobacterium group</taxon>
        <taxon>Chryseobacterium</taxon>
    </lineage>
</organism>
<evidence type="ECO:0000259" key="3">
    <source>
        <dbReference type="Pfam" id="PF18962"/>
    </source>
</evidence>
<gene>
    <name evidence="4" type="ORF">H9Q08_14685</name>
</gene>
<keyword evidence="5" id="KW-1185">Reference proteome</keyword>
<evidence type="ECO:0000313" key="4">
    <source>
        <dbReference type="EMBL" id="MCF2220532.1"/>
    </source>
</evidence>
<dbReference type="Proteomes" id="UP001430374">
    <property type="component" value="Unassembled WGS sequence"/>
</dbReference>
<dbReference type="NCBIfam" id="TIGR02608">
    <property type="entry name" value="delta_60_rpt"/>
    <property type="match status" value="3"/>
</dbReference>
<comment type="caution">
    <text evidence="4">The sequence shown here is derived from an EMBL/GenBank/DDBJ whole genome shotgun (WGS) entry which is preliminary data.</text>
</comment>
<evidence type="ECO:0000313" key="5">
    <source>
        <dbReference type="Proteomes" id="UP001430374"/>
    </source>
</evidence>
<dbReference type="EMBL" id="JACSGT010000002">
    <property type="protein sequence ID" value="MCF2220532.1"/>
    <property type="molecule type" value="Genomic_DNA"/>
</dbReference>
<feature type="domain" description="Secretion system C-terminal sorting" evidence="3">
    <location>
        <begin position="436"/>
        <end position="505"/>
    </location>
</feature>
<dbReference type="RefSeq" id="WP_235131978.1">
    <property type="nucleotide sequence ID" value="NZ_JACSGT010000002.1"/>
</dbReference>
<evidence type="ECO:0000256" key="1">
    <source>
        <dbReference type="ARBA" id="ARBA00022729"/>
    </source>
</evidence>
<name>A0ABS9C7I8_9FLAO</name>
<dbReference type="InterPro" id="IPR026444">
    <property type="entry name" value="Secre_tail"/>
</dbReference>
<dbReference type="InterPro" id="IPR013431">
    <property type="entry name" value="Delta_60_rpt"/>
</dbReference>